<dbReference type="EMBL" id="KV417546">
    <property type="protein sequence ID" value="KZP21586.1"/>
    <property type="molecule type" value="Genomic_DNA"/>
</dbReference>
<dbReference type="GO" id="GO:0070034">
    <property type="term" value="F:telomerase RNA binding"/>
    <property type="evidence" value="ECO:0007669"/>
    <property type="project" value="InterPro"/>
</dbReference>
<dbReference type="PROSITE" id="PS51939">
    <property type="entry name" value="XRRM"/>
    <property type="match status" value="1"/>
</dbReference>
<feature type="region of interest" description="Disordered" evidence="3">
    <location>
        <begin position="39"/>
        <end position="66"/>
    </location>
</feature>
<dbReference type="Pfam" id="PF19977">
    <property type="entry name" value="xRRM"/>
    <property type="match status" value="1"/>
</dbReference>
<feature type="domain" description="XRRM" evidence="4">
    <location>
        <begin position="376"/>
        <end position="527"/>
    </location>
</feature>
<dbReference type="GO" id="GO:1990904">
    <property type="term" value="C:ribonucleoprotein complex"/>
    <property type="evidence" value="ECO:0007669"/>
    <property type="project" value="UniProtKB-UniRule"/>
</dbReference>
<accession>A0A166K6M0</accession>
<dbReference type="AlphaFoldDB" id="A0A166K6M0"/>
<dbReference type="GO" id="GO:1904868">
    <property type="term" value="P:telomerase catalytic core complex assembly"/>
    <property type="evidence" value="ECO:0007669"/>
    <property type="project" value="InterPro"/>
</dbReference>
<keyword evidence="6" id="KW-1185">Reference proteome</keyword>
<dbReference type="InterPro" id="IPR045537">
    <property type="entry name" value="Lar7_xRRM"/>
</dbReference>
<evidence type="ECO:0000256" key="3">
    <source>
        <dbReference type="SAM" id="MobiDB-lite"/>
    </source>
</evidence>
<sequence length="527" mass="58394">MAAPFAFIPRKVAAMRASSGKVATSSLAAESSVLPSADIHTPSKHSAQLSDVNKKPTDSKVKPSLTQSKLSDRDCAILISLALSDHTLWADPDLRRTIEQSNENFIALRYLFRRSKILALAGLGKGAKPDDTEKLVFRALRALHNDKMDIRMILSSDGQDAGLYEIRRKDWETAHQGPRQSYSREQWEGRTVYMENIPLPNRSVAGIASLASSILSETQEISLLNFDRVQNVILPPHQQDGPDDLPQCKGFGLVVLADPEDVETMLGEWPWTSSKTASGQSDPARVDNQDRRAAQKFGLRTLPKRRWDELKEEYLAYQKRMLDELVAFNDESYAAPAATVQTPAFEQPLAGAVEYEYEESVESPPTAQGKTTLESEFPLNCLAFVRNIHAETNKTALRKLFNAALDTASAKPNGLDYVDYVKGADTCYLRFTAPHYAQLVLEHFTGHPTIQSSGLDDIGTPGMAAGCINVEIVQGKKEGVYWEKVPEKVRWKAVEMAVNAQQASLNDPATQVPDQDNGKARKRKRAK</sequence>
<evidence type="ECO:0000259" key="4">
    <source>
        <dbReference type="PROSITE" id="PS51939"/>
    </source>
</evidence>
<evidence type="ECO:0000313" key="5">
    <source>
        <dbReference type="EMBL" id="KZP21586.1"/>
    </source>
</evidence>
<organism evidence="5 6">
    <name type="scientific">Athelia psychrophila</name>
    <dbReference type="NCBI Taxonomy" id="1759441"/>
    <lineage>
        <taxon>Eukaryota</taxon>
        <taxon>Fungi</taxon>
        <taxon>Dikarya</taxon>
        <taxon>Basidiomycota</taxon>
        <taxon>Agaricomycotina</taxon>
        <taxon>Agaricomycetes</taxon>
        <taxon>Agaricomycetidae</taxon>
        <taxon>Atheliales</taxon>
        <taxon>Atheliaceae</taxon>
        <taxon>Athelia</taxon>
    </lineage>
</organism>
<gene>
    <name evidence="5" type="ORF">FIBSPDRAFT_953601</name>
</gene>
<feature type="region of interest" description="Disordered" evidence="3">
    <location>
        <begin position="502"/>
        <end position="527"/>
    </location>
</feature>
<dbReference type="InterPro" id="IPR012677">
    <property type="entry name" value="Nucleotide-bd_a/b_plait_sf"/>
</dbReference>
<name>A0A166K6M0_9AGAM</name>
<dbReference type="Gene3D" id="3.30.70.330">
    <property type="match status" value="1"/>
</dbReference>
<dbReference type="STRING" id="436010.A0A166K6M0"/>
<evidence type="ECO:0000256" key="1">
    <source>
        <dbReference type="ARBA" id="ARBA00022884"/>
    </source>
</evidence>
<dbReference type="InterPro" id="IPR014886">
    <property type="entry name" value="La_xRRM"/>
</dbReference>
<feature type="compositionally biased region" description="Basic and acidic residues" evidence="3">
    <location>
        <begin position="52"/>
        <end position="61"/>
    </location>
</feature>
<reference evidence="5 6" key="1">
    <citation type="journal article" date="2016" name="Mol. Biol. Evol.">
        <title>Comparative Genomics of Early-Diverging Mushroom-Forming Fungi Provides Insights into the Origins of Lignocellulose Decay Capabilities.</title>
        <authorList>
            <person name="Nagy L.G."/>
            <person name="Riley R."/>
            <person name="Tritt A."/>
            <person name="Adam C."/>
            <person name="Daum C."/>
            <person name="Floudas D."/>
            <person name="Sun H."/>
            <person name="Yadav J.S."/>
            <person name="Pangilinan J."/>
            <person name="Larsson K.H."/>
            <person name="Matsuura K."/>
            <person name="Barry K."/>
            <person name="Labutti K."/>
            <person name="Kuo R."/>
            <person name="Ohm R.A."/>
            <person name="Bhattacharya S.S."/>
            <person name="Shirouzu T."/>
            <person name="Yoshinaga Y."/>
            <person name="Martin F.M."/>
            <person name="Grigoriev I.V."/>
            <person name="Hibbett D.S."/>
        </authorList>
    </citation>
    <scope>NUCLEOTIDE SEQUENCE [LARGE SCALE GENOMIC DNA]</scope>
    <source>
        <strain evidence="5 6">CBS 109695</strain>
    </source>
</reference>
<dbReference type="Proteomes" id="UP000076532">
    <property type="component" value="Unassembled WGS sequence"/>
</dbReference>
<protein>
    <recommendedName>
        <fullName evidence="4">XRRM domain-containing protein</fullName>
    </recommendedName>
</protein>
<proteinExistence type="predicted"/>
<feature type="compositionally biased region" description="Polar residues" evidence="3">
    <location>
        <begin position="502"/>
        <end position="514"/>
    </location>
</feature>
<evidence type="ECO:0000313" key="6">
    <source>
        <dbReference type="Proteomes" id="UP000076532"/>
    </source>
</evidence>
<evidence type="ECO:0000256" key="2">
    <source>
        <dbReference type="PROSITE-ProRule" id="PRU01288"/>
    </source>
</evidence>
<keyword evidence="1 2" id="KW-0694">RNA-binding</keyword>
<dbReference type="OrthoDB" id="439993at2759"/>